<dbReference type="KEGG" id="ssl:SS1G_02975"/>
<evidence type="ECO:0000313" key="1">
    <source>
        <dbReference type="EMBL" id="EDO00115.1"/>
    </source>
</evidence>
<gene>
    <name evidence="1" type="ORF">SS1G_02975</name>
</gene>
<dbReference type="AlphaFoldDB" id="A7ECD6"/>
<reference evidence="2" key="1">
    <citation type="journal article" date="2011" name="PLoS Genet.">
        <title>Genomic analysis of the necrotrophic fungal pathogens Sclerotinia sclerotiorum and Botrytis cinerea.</title>
        <authorList>
            <person name="Amselem J."/>
            <person name="Cuomo C.A."/>
            <person name="van Kan J.A."/>
            <person name="Viaud M."/>
            <person name="Benito E.P."/>
            <person name="Couloux A."/>
            <person name="Coutinho P.M."/>
            <person name="de Vries R.P."/>
            <person name="Dyer P.S."/>
            <person name="Fillinger S."/>
            <person name="Fournier E."/>
            <person name="Gout L."/>
            <person name="Hahn M."/>
            <person name="Kohn L."/>
            <person name="Lapalu N."/>
            <person name="Plummer K.M."/>
            <person name="Pradier J.M."/>
            <person name="Quevillon E."/>
            <person name="Sharon A."/>
            <person name="Simon A."/>
            <person name="ten Have A."/>
            <person name="Tudzynski B."/>
            <person name="Tudzynski P."/>
            <person name="Wincker P."/>
            <person name="Andrew M."/>
            <person name="Anthouard V."/>
            <person name="Beever R.E."/>
            <person name="Beffa R."/>
            <person name="Benoit I."/>
            <person name="Bouzid O."/>
            <person name="Brault B."/>
            <person name="Chen Z."/>
            <person name="Choquer M."/>
            <person name="Collemare J."/>
            <person name="Cotton P."/>
            <person name="Danchin E.G."/>
            <person name="Da Silva C."/>
            <person name="Gautier A."/>
            <person name="Giraud C."/>
            <person name="Giraud T."/>
            <person name="Gonzalez C."/>
            <person name="Grossetete S."/>
            <person name="Guldener U."/>
            <person name="Henrissat B."/>
            <person name="Howlett B.J."/>
            <person name="Kodira C."/>
            <person name="Kretschmer M."/>
            <person name="Lappartient A."/>
            <person name="Leroch M."/>
            <person name="Levis C."/>
            <person name="Mauceli E."/>
            <person name="Neuveglise C."/>
            <person name="Oeser B."/>
            <person name="Pearson M."/>
            <person name="Poulain J."/>
            <person name="Poussereau N."/>
            <person name="Quesneville H."/>
            <person name="Rascle C."/>
            <person name="Schumacher J."/>
            <person name="Segurens B."/>
            <person name="Sexton A."/>
            <person name="Silva E."/>
            <person name="Sirven C."/>
            <person name="Soanes D.M."/>
            <person name="Talbot N.J."/>
            <person name="Templeton M."/>
            <person name="Yandava C."/>
            <person name="Yarden O."/>
            <person name="Zeng Q."/>
            <person name="Rollins J.A."/>
            <person name="Lebrun M.H."/>
            <person name="Dickman M."/>
        </authorList>
    </citation>
    <scope>NUCLEOTIDE SEQUENCE [LARGE SCALE GENOMIC DNA]</scope>
    <source>
        <strain evidence="2">ATCC 18683 / 1980 / Ss-1</strain>
    </source>
</reference>
<dbReference type="RefSeq" id="XP_001596752.1">
    <property type="nucleotide sequence ID" value="XM_001596702.1"/>
</dbReference>
<accession>A7ECD6</accession>
<dbReference type="InParanoid" id="A7ECD6"/>
<dbReference type="EMBL" id="CH476623">
    <property type="protein sequence ID" value="EDO00115.1"/>
    <property type="molecule type" value="Genomic_DNA"/>
</dbReference>
<organism evidence="1 2">
    <name type="scientific">Sclerotinia sclerotiorum (strain ATCC 18683 / 1980 / Ss-1)</name>
    <name type="common">White mold</name>
    <name type="synonym">Whetzelinia sclerotiorum</name>
    <dbReference type="NCBI Taxonomy" id="665079"/>
    <lineage>
        <taxon>Eukaryota</taxon>
        <taxon>Fungi</taxon>
        <taxon>Dikarya</taxon>
        <taxon>Ascomycota</taxon>
        <taxon>Pezizomycotina</taxon>
        <taxon>Leotiomycetes</taxon>
        <taxon>Helotiales</taxon>
        <taxon>Sclerotiniaceae</taxon>
        <taxon>Sclerotinia</taxon>
    </lineage>
</organism>
<dbReference type="HOGENOM" id="CLU_3207881_0_0_1"/>
<name>A7ECD6_SCLS1</name>
<sequence length="45" mass="5460">MRLGMYVGETLEPRLGNYRLEMLIDERTWEFSTELLEYYSVGRKN</sequence>
<dbReference type="GeneID" id="5493027"/>
<keyword evidence="2" id="KW-1185">Reference proteome</keyword>
<proteinExistence type="predicted"/>
<evidence type="ECO:0000313" key="2">
    <source>
        <dbReference type="Proteomes" id="UP000001312"/>
    </source>
</evidence>
<dbReference type="Proteomes" id="UP000001312">
    <property type="component" value="Unassembled WGS sequence"/>
</dbReference>
<protein>
    <submittedName>
        <fullName evidence="1">Uncharacterized protein</fullName>
    </submittedName>
</protein>